<reference evidence="11" key="2">
    <citation type="submission" date="2012-03" db="EMBL/GenBank/DDBJ databases">
        <title>The complete genome sequence of the pioneer microbe on fresh volcanic deposit, Leptospirillum ferrooxidans strain C2-3.</title>
        <authorList>
            <person name="Fujimura R."/>
            <person name="Sato Y."/>
            <person name="Nishizawa T."/>
            <person name="Nanba K."/>
            <person name="Oshima K."/>
            <person name="Hattori M."/>
            <person name="Kamijo T."/>
            <person name="Ohta H."/>
        </authorList>
    </citation>
    <scope>NUCLEOTIDE SEQUENCE [LARGE SCALE GENOMIC DNA]</scope>
    <source>
        <strain evidence="11">C2-3</strain>
    </source>
</reference>
<dbReference type="InterPro" id="IPR028883">
    <property type="entry name" value="tRNA_aden_deaminase"/>
</dbReference>
<dbReference type="CDD" id="cd01285">
    <property type="entry name" value="nucleoside_deaminase"/>
    <property type="match status" value="1"/>
</dbReference>
<comment type="cofactor">
    <cofactor evidence="8">
        <name>Zn(2+)</name>
        <dbReference type="ChEBI" id="CHEBI:29105"/>
    </cofactor>
    <text evidence="8">Binds 1 zinc ion per subunit.</text>
</comment>
<feature type="active site" description="Proton donor" evidence="8">
    <location>
        <position position="58"/>
    </location>
</feature>
<dbReference type="GO" id="GO:0052717">
    <property type="term" value="F:tRNA-specific adenosine-34 deaminase activity"/>
    <property type="evidence" value="ECO:0007669"/>
    <property type="project" value="UniProtKB-UniRule"/>
</dbReference>
<dbReference type="SUPFAM" id="SSF53927">
    <property type="entry name" value="Cytidine deaminase-like"/>
    <property type="match status" value="1"/>
</dbReference>
<keyword evidence="3 8" id="KW-0819">tRNA processing</keyword>
<dbReference type="PANTHER" id="PTHR11079">
    <property type="entry name" value="CYTOSINE DEAMINASE FAMILY MEMBER"/>
    <property type="match status" value="1"/>
</dbReference>
<keyword evidence="6 8" id="KW-0862">Zinc</keyword>
<dbReference type="PATRIC" id="fig|1162668.3.peg.254"/>
<comment type="function">
    <text evidence="8">Catalyzes the deamination of adenosine to inosine at the wobble position 34 of tRNA(Arg2).</text>
</comment>
<evidence type="ECO:0000256" key="8">
    <source>
        <dbReference type="HAMAP-Rule" id="MF_00972"/>
    </source>
</evidence>
<evidence type="ECO:0000256" key="7">
    <source>
        <dbReference type="ARBA" id="ARBA00048045"/>
    </source>
</evidence>
<feature type="binding site" evidence="8">
    <location>
        <position position="89"/>
    </location>
    <ligand>
        <name>Zn(2+)</name>
        <dbReference type="ChEBI" id="CHEBI:29105"/>
        <note>catalytic</note>
    </ligand>
</feature>
<dbReference type="OrthoDB" id="9802676at2"/>
<dbReference type="PROSITE" id="PS00903">
    <property type="entry name" value="CYT_DCMP_DEAMINASES_1"/>
    <property type="match status" value="1"/>
</dbReference>
<dbReference type="HAMAP" id="MF_00972">
    <property type="entry name" value="tRNA_aden_deaminase"/>
    <property type="match status" value="1"/>
</dbReference>
<feature type="domain" description="CMP/dCMP-type deaminase" evidence="9">
    <location>
        <begin position="5"/>
        <end position="116"/>
    </location>
</feature>
<keyword evidence="11" id="KW-1185">Reference proteome</keyword>
<protein>
    <recommendedName>
        <fullName evidence="8">tRNA-specific adenosine deaminase</fullName>
        <ecNumber evidence="8">3.5.4.33</ecNumber>
    </recommendedName>
</protein>
<dbReference type="STRING" id="1162668.LFE_0216"/>
<dbReference type="InterPro" id="IPR016193">
    <property type="entry name" value="Cytidine_deaminase-like"/>
</dbReference>
<dbReference type="RefSeq" id="WP_014448435.1">
    <property type="nucleotide sequence ID" value="NC_017094.1"/>
</dbReference>
<evidence type="ECO:0000256" key="1">
    <source>
        <dbReference type="ARBA" id="ARBA00010669"/>
    </source>
</evidence>
<sequence length="159" mass="17787">MSQFEKDQYFMELAISEAEKAVLIDEVPVGAVLLLGDKVLSTAHNARISTFDPTGHAEILAIRKAAQTIKNYRLTGASLYVTVEPCPMCFGAIMEARVTEVVFSVREPRSGVMGSLYDLQNDPRWSHKIIVREGILDGPVQELLRNFFLKKRLGPQDHL</sequence>
<dbReference type="GO" id="GO:0008270">
    <property type="term" value="F:zinc ion binding"/>
    <property type="evidence" value="ECO:0007669"/>
    <property type="project" value="UniProtKB-UniRule"/>
</dbReference>
<keyword evidence="4 8" id="KW-0479">Metal-binding</keyword>
<dbReference type="InterPro" id="IPR016192">
    <property type="entry name" value="APOBEC/CMP_deaminase_Zn-bd"/>
</dbReference>
<reference evidence="10 11" key="1">
    <citation type="journal article" date="2012" name="J. Bacteriol.">
        <title>Complete Genome Sequence of Leptospirillum ferrooxidans Strain C2-3, Isolated from a Fresh Volcanic Ash Deposit on the Island of Miyake, Japan.</title>
        <authorList>
            <person name="Fujimura R."/>
            <person name="Sato Y."/>
            <person name="Nishizawa T."/>
            <person name="Oshima K."/>
            <person name="Kim S.-W."/>
            <person name="Hattori M."/>
            <person name="Kamijo T."/>
            <person name="Ohta H."/>
        </authorList>
    </citation>
    <scope>NUCLEOTIDE SEQUENCE [LARGE SCALE GENOMIC DNA]</scope>
    <source>
        <strain evidence="10 11">C2-3</strain>
    </source>
</reference>
<dbReference type="Gene3D" id="3.40.140.10">
    <property type="entry name" value="Cytidine Deaminase, domain 2"/>
    <property type="match status" value="1"/>
</dbReference>
<proteinExistence type="inferred from homology"/>
<evidence type="ECO:0000256" key="3">
    <source>
        <dbReference type="ARBA" id="ARBA00022694"/>
    </source>
</evidence>
<evidence type="ECO:0000256" key="5">
    <source>
        <dbReference type="ARBA" id="ARBA00022801"/>
    </source>
</evidence>
<dbReference type="Proteomes" id="UP000007382">
    <property type="component" value="Chromosome"/>
</dbReference>
<organism evidence="10 11">
    <name type="scientific">Leptospirillum ferrooxidans (strain C2-3)</name>
    <dbReference type="NCBI Taxonomy" id="1162668"/>
    <lineage>
        <taxon>Bacteria</taxon>
        <taxon>Pseudomonadati</taxon>
        <taxon>Nitrospirota</taxon>
        <taxon>Nitrospiria</taxon>
        <taxon>Nitrospirales</taxon>
        <taxon>Nitrospiraceae</taxon>
        <taxon>Leptospirillum</taxon>
    </lineage>
</organism>
<comment type="catalytic activity">
    <reaction evidence="7 8">
        <text>adenosine(34) in tRNA + H2O + H(+) = inosine(34) in tRNA + NH4(+)</text>
        <dbReference type="Rhea" id="RHEA:43168"/>
        <dbReference type="Rhea" id="RHEA-COMP:10373"/>
        <dbReference type="Rhea" id="RHEA-COMP:10374"/>
        <dbReference type="ChEBI" id="CHEBI:15377"/>
        <dbReference type="ChEBI" id="CHEBI:15378"/>
        <dbReference type="ChEBI" id="CHEBI:28938"/>
        <dbReference type="ChEBI" id="CHEBI:74411"/>
        <dbReference type="ChEBI" id="CHEBI:82852"/>
        <dbReference type="EC" id="3.5.4.33"/>
    </reaction>
</comment>
<dbReference type="KEGG" id="lfc:LFE_0216"/>
<dbReference type="InterPro" id="IPR002125">
    <property type="entry name" value="CMP_dCMP_dom"/>
</dbReference>
<dbReference type="PANTHER" id="PTHR11079:SF202">
    <property type="entry name" value="TRNA-SPECIFIC ADENOSINE DEAMINASE"/>
    <property type="match status" value="1"/>
</dbReference>
<comment type="similarity">
    <text evidence="1">Belongs to the cytidine and deoxycytidylate deaminase family. ADAT2 subfamily.</text>
</comment>
<keyword evidence="5 8" id="KW-0378">Hydrolase</keyword>
<dbReference type="EMBL" id="AP012342">
    <property type="protein sequence ID" value="BAM05941.1"/>
    <property type="molecule type" value="Genomic_DNA"/>
</dbReference>
<evidence type="ECO:0000259" key="9">
    <source>
        <dbReference type="PROSITE" id="PS51747"/>
    </source>
</evidence>
<evidence type="ECO:0000313" key="11">
    <source>
        <dbReference type="Proteomes" id="UP000007382"/>
    </source>
</evidence>
<dbReference type="eggNOG" id="COG0590">
    <property type="taxonomic scope" value="Bacteria"/>
</dbReference>
<accession>I0IKZ2</accession>
<comment type="subunit">
    <text evidence="2 8">Homodimer.</text>
</comment>
<dbReference type="HOGENOM" id="CLU_025810_3_2_0"/>
<evidence type="ECO:0000256" key="2">
    <source>
        <dbReference type="ARBA" id="ARBA00011738"/>
    </source>
</evidence>
<feature type="binding site" evidence="8">
    <location>
        <position position="86"/>
    </location>
    <ligand>
        <name>Zn(2+)</name>
        <dbReference type="ChEBI" id="CHEBI:29105"/>
        <note>catalytic</note>
    </ligand>
</feature>
<dbReference type="PROSITE" id="PS51747">
    <property type="entry name" value="CYT_DCMP_DEAMINASES_2"/>
    <property type="match status" value="1"/>
</dbReference>
<dbReference type="Pfam" id="PF00383">
    <property type="entry name" value="dCMP_cyt_deam_1"/>
    <property type="match status" value="1"/>
</dbReference>
<evidence type="ECO:0000256" key="6">
    <source>
        <dbReference type="ARBA" id="ARBA00022833"/>
    </source>
</evidence>
<evidence type="ECO:0000256" key="4">
    <source>
        <dbReference type="ARBA" id="ARBA00022723"/>
    </source>
</evidence>
<evidence type="ECO:0000313" key="10">
    <source>
        <dbReference type="EMBL" id="BAM05941.1"/>
    </source>
</evidence>
<feature type="binding site" evidence="8">
    <location>
        <position position="56"/>
    </location>
    <ligand>
        <name>Zn(2+)</name>
        <dbReference type="ChEBI" id="CHEBI:29105"/>
        <note>catalytic</note>
    </ligand>
</feature>
<dbReference type="AlphaFoldDB" id="I0IKZ2"/>
<gene>
    <name evidence="8" type="primary">tadA</name>
    <name evidence="10" type="ordered locus">LFE_0216</name>
</gene>
<dbReference type="GO" id="GO:0002100">
    <property type="term" value="P:tRNA wobble adenosine to inosine editing"/>
    <property type="evidence" value="ECO:0007669"/>
    <property type="project" value="UniProtKB-UniRule"/>
</dbReference>
<dbReference type="EC" id="3.5.4.33" evidence="8"/>
<name>I0IKZ2_LEPFC</name>